<dbReference type="InterPro" id="IPR001789">
    <property type="entry name" value="Sig_transdc_resp-reg_receiver"/>
</dbReference>
<keyword evidence="6" id="KW-0238">DNA-binding</keyword>
<dbReference type="Pfam" id="PF17853">
    <property type="entry name" value="GGDEF_2"/>
    <property type="match status" value="1"/>
</dbReference>
<dbReference type="SMART" id="SM00342">
    <property type="entry name" value="HTH_ARAC"/>
    <property type="match status" value="1"/>
</dbReference>
<feature type="domain" description="Response regulatory" evidence="10">
    <location>
        <begin position="3"/>
        <end position="120"/>
    </location>
</feature>
<evidence type="ECO:0000256" key="5">
    <source>
        <dbReference type="ARBA" id="ARBA00023015"/>
    </source>
</evidence>
<dbReference type="GO" id="GO:0000160">
    <property type="term" value="P:phosphorelay signal transduction system"/>
    <property type="evidence" value="ECO:0007669"/>
    <property type="project" value="UniProtKB-KW"/>
</dbReference>
<organism evidence="11 12">
    <name type="scientific">Cohnella pontilimi</name>
    <dbReference type="NCBI Taxonomy" id="2564100"/>
    <lineage>
        <taxon>Bacteria</taxon>
        <taxon>Bacillati</taxon>
        <taxon>Bacillota</taxon>
        <taxon>Bacilli</taxon>
        <taxon>Bacillales</taxon>
        <taxon>Paenibacillaceae</taxon>
        <taxon>Cohnella</taxon>
    </lineage>
</organism>
<dbReference type="Gene3D" id="1.10.10.60">
    <property type="entry name" value="Homeodomain-like"/>
    <property type="match status" value="2"/>
</dbReference>
<dbReference type="PANTHER" id="PTHR42713">
    <property type="entry name" value="HISTIDINE KINASE-RELATED"/>
    <property type="match status" value="1"/>
</dbReference>
<dbReference type="PANTHER" id="PTHR42713:SF3">
    <property type="entry name" value="TRANSCRIPTIONAL REGULATORY PROTEIN HPTR"/>
    <property type="match status" value="1"/>
</dbReference>
<comment type="caution">
    <text evidence="11">The sequence shown here is derived from an EMBL/GenBank/DDBJ whole genome shotgun (WGS) entry which is preliminary data.</text>
</comment>
<keyword evidence="5" id="KW-0805">Transcription regulation</keyword>
<dbReference type="InterPro" id="IPR020449">
    <property type="entry name" value="Tscrpt_reg_AraC-type_HTH"/>
</dbReference>
<dbReference type="PROSITE" id="PS01124">
    <property type="entry name" value="HTH_ARAC_FAMILY_2"/>
    <property type="match status" value="1"/>
</dbReference>
<dbReference type="Proteomes" id="UP000309673">
    <property type="component" value="Unassembled WGS sequence"/>
</dbReference>
<dbReference type="SUPFAM" id="SSF46689">
    <property type="entry name" value="Homeodomain-like"/>
    <property type="match status" value="2"/>
</dbReference>
<feature type="domain" description="HTH araC/xylS-type" evidence="9">
    <location>
        <begin position="423"/>
        <end position="521"/>
    </location>
</feature>
<proteinExistence type="predicted"/>
<dbReference type="SUPFAM" id="SSF52172">
    <property type="entry name" value="CheY-like"/>
    <property type="match status" value="1"/>
</dbReference>
<dbReference type="PROSITE" id="PS50110">
    <property type="entry name" value="RESPONSE_REGULATORY"/>
    <property type="match status" value="1"/>
</dbReference>
<dbReference type="PRINTS" id="PR00032">
    <property type="entry name" value="HTHARAC"/>
</dbReference>
<dbReference type="CDD" id="cd17536">
    <property type="entry name" value="REC_YesN-like"/>
    <property type="match status" value="1"/>
</dbReference>
<evidence type="ECO:0000259" key="9">
    <source>
        <dbReference type="PROSITE" id="PS01124"/>
    </source>
</evidence>
<evidence type="ECO:0000256" key="8">
    <source>
        <dbReference type="PROSITE-ProRule" id="PRU00169"/>
    </source>
</evidence>
<dbReference type="EMBL" id="SUPK01000007">
    <property type="protein sequence ID" value="TJY41184.1"/>
    <property type="molecule type" value="Genomic_DNA"/>
</dbReference>
<dbReference type="GO" id="GO:0043565">
    <property type="term" value="F:sequence-specific DNA binding"/>
    <property type="evidence" value="ECO:0007669"/>
    <property type="project" value="InterPro"/>
</dbReference>
<dbReference type="Pfam" id="PF12833">
    <property type="entry name" value="HTH_18"/>
    <property type="match status" value="1"/>
</dbReference>
<accession>A0A4U0FAK7</accession>
<dbReference type="AlphaFoldDB" id="A0A4U0FAK7"/>
<dbReference type="PROSITE" id="PS00041">
    <property type="entry name" value="HTH_ARAC_FAMILY_1"/>
    <property type="match status" value="1"/>
</dbReference>
<evidence type="ECO:0000256" key="7">
    <source>
        <dbReference type="ARBA" id="ARBA00023163"/>
    </source>
</evidence>
<gene>
    <name evidence="11" type="ORF">E5161_15545</name>
</gene>
<dbReference type="InterPro" id="IPR011006">
    <property type="entry name" value="CheY-like_superfamily"/>
</dbReference>
<keyword evidence="2" id="KW-0963">Cytoplasm</keyword>
<dbReference type="Pfam" id="PF00072">
    <property type="entry name" value="Response_reg"/>
    <property type="match status" value="1"/>
</dbReference>
<evidence type="ECO:0000256" key="3">
    <source>
        <dbReference type="ARBA" id="ARBA00022553"/>
    </source>
</evidence>
<comment type="subcellular location">
    <subcellularLocation>
        <location evidence="1">Cytoplasm</location>
    </subcellularLocation>
</comment>
<dbReference type="InterPro" id="IPR018060">
    <property type="entry name" value="HTH_AraC"/>
</dbReference>
<protein>
    <submittedName>
        <fullName evidence="11">Response regulator</fullName>
    </submittedName>
</protein>
<evidence type="ECO:0000256" key="1">
    <source>
        <dbReference type="ARBA" id="ARBA00004496"/>
    </source>
</evidence>
<name>A0A4U0FAK7_9BACL</name>
<evidence type="ECO:0000256" key="4">
    <source>
        <dbReference type="ARBA" id="ARBA00023012"/>
    </source>
</evidence>
<dbReference type="GO" id="GO:0003700">
    <property type="term" value="F:DNA-binding transcription factor activity"/>
    <property type="evidence" value="ECO:0007669"/>
    <property type="project" value="InterPro"/>
</dbReference>
<keyword evidence="12" id="KW-1185">Reference proteome</keyword>
<dbReference type="OrthoDB" id="2666291at2"/>
<evidence type="ECO:0000313" key="11">
    <source>
        <dbReference type="EMBL" id="TJY41184.1"/>
    </source>
</evidence>
<keyword evidence="4" id="KW-0902">Two-component regulatory system</keyword>
<dbReference type="GO" id="GO:0005737">
    <property type="term" value="C:cytoplasm"/>
    <property type="evidence" value="ECO:0007669"/>
    <property type="project" value="UniProtKB-SubCell"/>
</dbReference>
<evidence type="ECO:0000256" key="6">
    <source>
        <dbReference type="ARBA" id="ARBA00023125"/>
    </source>
</evidence>
<keyword evidence="7" id="KW-0804">Transcription</keyword>
<dbReference type="Gene3D" id="3.40.50.2300">
    <property type="match status" value="1"/>
</dbReference>
<evidence type="ECO:0000256" key="2">
    <source>
        <dbReference type="ARBA" id="ARBA00022490"/>
    </source>
</evidence>
<dbReference type="InterPro" id="IPR051552">
    <property type="entry name" value="HptR"/>
</dbReference>
<dbReference type="InterPro" id="IPR018062">
    <property type="entry name" value="HTH_AraC-typ_CS"/>
</dbReference>
<dbReference type="InterPro" id="IPR041522">
    <property type="entry name" value="CdaR_GGDEF"/>
</dbReference>
<evidence type="ECO:0000259" key="10">
    <source>
        <dbReference type="PROSITE" id="PS50110"/>
    </source>
</evidence>
<keyword evidence="3 8" id="KW-0597">Phosphoprotein</keyword>
<dbReference type="SMART" id="SM00448">
    <property type="entry name" value="REC"/>
    <property type="match status" value="1"/>
</dbReference>
<dbReference type="InterPro" id="IPR009057">
    <property type="entry name" value="Homeodomain-like_sf"/>
</dbReference>
<sequence>MYKVLLADDERLDLEGMRRFVPWDEMGLEVVDAVNSGFAAMEVIKREKIDILVTDVQMPNMTGLELAGKARECWSDLKVIFVSGYQDFHYVKQAISMNAASYVLKPMDDRELIDSLRKITDELNQERKQRETEAAYRQMVPMVKNELLLQLLEGSFDPETLKVLSEQYGFGDIGWPANVAVLETDDLSWKFSSGQDIDKSALLNEYSLDLVRISEERDVACVWRIAKYRWALILGSAAPSTFLKDLITYTKERYPFSITIGFGEPAKDVANIQFSYAQALQALEYKMFQGKGKVIDFAEVRLAETDQTENLNIQLDILFEAMSGYELVRIHDEVDALFRLGVNLKSKWSVHNFAMYILLKLENYLQTQNEDLFKLLGMDFKSLDIIRQFETIDDIRSWLVHRIYEISETLYRKKQNKNWKLIHEVVAHIQSRLRESITLREVAEHFEFSPNYLSHLLKKETGKGFNEYVISLRMEKASQLLRDTKLKIYEVADQVGYRYMPYFSKQFRDTYGMTPVEYKRRH</sequence>
<evidence type="ECO:0000313" key="12">
    <source>
        <dbReference type="Proteomes" id="UP000309673"/>
    </source>
</evidence>
<reference evidence="11 12" key="1">
    <citation type="submission" date="2019-04" db="EMBL/GenBank/DDBJ databases">
        <title>Cohnella sp. nov., isolated from soil.</title>
        <authorList>
            <person name="Kim W."/>
        </authorList>
    </citation>
    <scope>NUCLEOTIDE SEQUENCE [LARGE SCALE GENOMIC DNA]</scope>
    <source>
        <strain evidence="11 12">CAU 1483</strain>
    </source>
</reference>
<feature type="modified residue" description="4-aspartylphosphate" evidence="8">
    <location>
        <position position="55"/>
    </location>
</feature>